<name>A0ABX8SB90_9ACTN</name>
<dbReference type="EMBL" id="CP079105">
    <property type="protein sequence ID" value="QXQ15129.1"/>
    <property type="molecule type" value="Genomic_DNA"/>
</dbReference>
<accession>A0ABX8SB90</accession>
<proteinExistence type="predicted"/>
<protein>
    <recommendedName>
        <fullName evidence="4">DUF4149 domain-containing protein</fullName>
    </recommendedName>
</protein>
<gene>
    <name evidence="2" type="ORF">KV203_07235</name>
</gene>
<evidence type="ECO:0008006" key="4">
    <source>
        <dbReference type="Google" id="ProtNLM"/>
    </source>
</evidence>
<organism evidence="2 3">
    <name type="scientific">Skermania pinensis</name>
    <dbReference type="NCBI Taxonomy" id="39122"/>
    <lineage>
        <taxon>Bacteria</taxon>
        <taxon>Bacillati</taxon>
        <taxon>Actinomycetota</taxon>
        <taxon>Actinomycetes</taxon>
        <taxon>Mycobacteriales</taxon>
        <taxon>Gordoniaceae</taxon>
        <taxon>Skermania</taxon>
    </lineage>
</organism>
<keyword evidence="1" id="KW-0472">Membrane</keyword>
<sequence>MHEAVTRIAAAATLLWLGMVLGISFLEAPLKFRAPGVDLRVGLSVGRVVFRALNLVELGWLIVIALCLLADTGIANAPALPLAIWIAAAVVAVILLVQLEVVRPQLNRRTDEFLAGIAGIEETRSQEHRRYIVLEVLKVIALAVLAGLLLTV</sequence>
<feature type="transmembrane region" description="Helical" evidence="1">
    <location>
        <begin position="131"/>
        <end position="150"/>
    </location>
</feature>
<evidence type="ECO:0000313" key="2">
    <source>
        <dbReference type="EMBL" id="QXQ15129.1"/>
    </source>
</evidence>
<feature type="transmembrane region" description="Helical" evidence="1">
    <location>
        <begin position="48"/>
        <end position="70"/>
    </location>
</feature>
<reference evidence="2" key="1">
    <citation type="submission" date="2021-07" db="EMBL/GenBank/DDBJ databases">
        <title>Candidatus Kaistella beijingensis sp. nov. isolated from a municipal wastewater treatment plant is involved in sludge foaming.</title>
        <authorList>
            <person name="Song Y."/>
            <person name="Liu S.-J."/>
        </authorList>
    </citation>
    <scope>NUCLEOTIDE SEQUENCE</scope>
    <source>
        <strain evidence="2">DSM 43998</strain>
    </source>
</reference>
<feature type="transmembrane region" description="Helical" evidence="1">
    <location>
        <begin position="82"/>
        <end position="102"/>
    </location>
</feature>
<keyword evidence="3" id="KW-1185">Reference proteome</keyword>
<keyword evidence="1" id="KW-0812">Transmembrane</keyword>
<feature type="transmembrane region" description="Helical" evidence="1">
    <location>
        <begin position="6"/>
        <end position="27"/>
    </location>
</feature>
<evidence type="ECO:0000256" key="1">
    <source>
        <dbReference type="SAM" id="Phobius"/>
    </source>
</evidence>
<evidence type="ECO:0000313" key="3">
    <source>
        <dbReference type="Proteomes" id="UP000887023"/>
    </source>
</evidence>
<dbReference type="RefSeq" id="WP_066473213.1">
    <property type="nucleotide sequence ID" value="NZ_CBCRUZ010000013.1"/>
</dbReference>
<dbReference type="Proteomes" id="UP000887023">
    <property type="component" value="Chromosome"/>
</dbReference>
<keyword evidence="1" id="KW-1133">Transmembrane helix</keyword>